<keyword evidence="2 4" id="KW-0548">Nucleotidyltransferase</keyword>
<organism evidence="5 6">
    <name type="scientific">Bosea massiliensis</name>
    <dbReference type="NCBI Taxonomy" id="151419"/>
    <lineage>
        <taxon>Bacteria</taxon>
        <taxon>Pseudomonadati</taxon>
        <taxon>Pseudomonadota</taxon>
        <taxon>Alphaproteobacteria</taxon>
        <taxon>Hyphomicrobiales</taxon>
        <taxon>Boseaceae</taxon>
        <taxon>Bosea</taxon>
    </lineage>
</organism>
<dbReference type="EMBL" id="JBHSLU010000007">
    <property type="protein sequence ID" value="MFC5504280.1"/>
    <property type="molecule type" value="Genomic_DNA"/>
</dbReference>
<proteinExistence type="inferred from homology"/>
<evidence type="ECO:0000313" key="5">
    <source>
        <dbReference type="EMBL" id="MFC5504280.1"/>
    </source>
</evidence>
<dbReference type="EC" id="2.7.7.38" evidence="4"/>
<evidence type="ECO:0000256" key="2">
    <source>
        <dbReference type="ARBA" id="ARBA00022695"/>
    </source>
</evidence>
<keyword evidence="6" id="KW-1185">Reference proteome</keyword>
<comment type="catalytic activity">
    <reaction evidence="4">
        <text>3-deoxy-alpha-D-manno-oct-2-ulosonate + CTP = CMP-3-deoxy-beta-D-manno-octulosonate + diphosphate</text>
        <dbReference type="Rhea" id="RHEA:23448"/>
        <dbReference type="ChEBI" id="CHEBI:33019"/>
        <dbReference type="ChEBI" id="CHEBI:37563"/>
        <dbReference type="ChEBI" id="CHEBI:85986"/>
        <dbReference type="ChEBI" id="CHEBI:85987"/>
        <dbReference type="EC" id="2.7.7.38"/>
    </reaction>
</comment>
<comment type="caution">
    <text evidence="5">The sequence shown here is derived from an EMBL/GenBank/DDBJ whole genome shotgun (WGS) entry which is preliminary data.</text>
</comment>
<evidence type="ECO:0000256" key="1">
    <source>
        <dbReference type="ARBA" id="ARBA00022679"/>
    </source>
</evidence>
<gene>
    <name evidence="4" type="primary">kdsB</name>
    <name evidence="5" type="ORF">ACFPN9_03320</name>
</gene>
<comment type="pathway">
    <text evidence="4">Nucleotide-sugar biosynthesis; CMP-3-deoxy-D-manno-octulosonate biosynthesis; CMP-3-deoxy-D-manno-octulosonate from 3-deoxy-D-manno-octulosonate and CTP: step 1/1.</text>
</comment>
<keyword evidence="3 4" id="KW-0448">Lipopolysaccharide biosynthesis</keyword>
<dbReference type="PANTHER" id="PTHR42866">
    <property type="entry name" value="3-DEOXY-MANNO-OCTULOSONATE CYTIDYLYLTRANSFERASE"/>
    <property type="match status" value="1"/>
</dbReference>
<dbReference type="GO" id="GO:0008690">
    <property type="term" value="F:3-deoxy-manno-octulosonate cytidylyltransferase activity"/>
    <property type="evidence" value="ECO:0007669"/>
    <property type="project" value="UniProtKB-EC"/>
</dbReference>
<dbReference type="SUPFAM" id="SSF53448">
    <property type="entry name" value="Nucleotide-diphospho-sugar transferases"/>
    <property type="match status" value="1"/>
</dbReference>
<name>A0ABW0NVZ8_9HYPH</name>
<dbReference type="Gene3D" id="3.90.550.10">
    <property type="entry name" value="Spore Coat Polysaccharide Biosynthesis Protein SpsA, Chain A"/>
    <property type="match status" value="1"/>
</dbReference>
<dbReference type="RefSeq" id="WP_066716769.1">
    <property type="nucleotide sequence ID" value="NZ_JBHSLU010000007.1"/>
</dbReference>
<dbReference type="InterPro" id="IPR003329">
    <property type="entry name" value="Cytidylyl_trans"/>
</dbReference>
<dbReference type="PANTHER" id="PTHR42866:SF2">
    <property type="entry name" value="3-DEOXY-MANNO-OCTULOSONATE CYTIDYLYLTRANSFERASE, MITOCHONDRIAL"/>
    <property type="match status" value="1"/>
</dbReference>
<comment type="similarity">
    <text evidence="4">Belongs to the KdsB family.</text>
</comment>
<reference evidence="6" key="1">
    <citation type="journal article" date="2019" name="Int. J. Syst. Evol. Microbiol.">
        <title>The Global Catalogue of Microorganisms (GCM) 10K type strain sequencing project: providing services to taxonomists for standard genome sequencing and annotation.</title>
        <authorList>
            <consortium name="The Broad Institute Genomics Platform"/>
            <consortium name="The Broad Institute Genome Sequencing Center for Infectious Disease"/>
            <person name="Wu L."/>
            <person name="Ma J."/>
        </authorList>
    </citation>
    <scope>NUCLEOTIDE SEQUENCE [LARGE SCALE GENOMIC DNA]</scope>
    <source>
        <strain evidence="6">CCUG 43117</strain>
    </source>
</reference>
<accession>A0ABW0NVZ8</accession>
<comment type="function">
    <text evidence="4">Activates KDO (a required 8-carbon sugar) for incorporation into bacterial lipopolysaccharide in Gram-negative bacteria.</text>
</comment>
<evidence type="ECO:0000256" key="4">
    <source>
        <dbReference type="HAMAP-Rule" id="MF_00057"/>
    </source>
</evidence>
<dbReference type="InterPro" id="IPR004528">
    <property type="entry name" value="KdsB"/>
</dbReference>
<dbReference type="CDD" id="cd02517">
    <property type="entry name" value="CMP-KDO-Synthetase"/>
    <property type="match status" value="1"/>
</dbReference>
<dbReference type="NCBIfam" id="NF003948">
    <property type="entry name" value="PRK05450.1-1"/>
    <property type="match status" value="1"/>
</dbReference>
<dbReference type="NCBIfam" id="TIGR00466">
    <property type="entry name" value="kdsB"/>
    <property type="match status" value="1"/>
</dbReference>
<evidence type="ECO:0000256" key="3">
    <source>
        <dbReference type="ARBA" id="ARBA00022985"/>
    </source>
</evidence>
<sequence>MSDPLILIPARLRATRLPGKPLADIHGEPMIVRVWRRAVAAGIGPVAVATDSDDIKAAVEAAGGVAVMTSAEHPSGSDRIKEAADILDPNGLHDVIVNVQGDFPTLDPIAIAASITPLADPAVQIATLVGLITDEEEKTAPSVVKMIGSPVAPGRLRALYFTRATAPYGEGPLYHHVGIYAYRRRALDRFVSLPQSTLEKRESLEQLRALEDGMRIDAMIIDHVPRGVDTPPDLDRARAVLKTSA</sequence>
<evidence type="ECO:0000313" key="6">
    <source>
        <dbReference type="Proteomes" id="UP001596060"/>
    </source>
</evidence>
<protein>
    <recommendedName>
        <fullName evidence="4">3-deoxy-manno-octulosonate cytidylyltransferase</fullName>
        <ecNumber evidence="4">2.7.7.38</ecNumber>
    </recommendedName>
    <alternativeName>
        <fullName evidence="4">CMP-2-keto-3-deoxyoctulosonic acid synthase</fullName>
        <shortName evidence="4">CKS</shortName>
        <shortName evidence="4">CMP-KDO synthase</shortName>
    </alternativeName>
</protein>
<dbReference type="NCBIfam" id="NF003952">
    <property type="entry name" value="PRK05450.1-5"/>
    <property type="match status" value="1"/>
</dbReference>
<keyword evidence="1 4" id="KW-0808">Transferase</keyword>
<dbReference type="InterPro" id="IPR029044">
    <property type="entry name" value="Nucleotide-diphossugar_trans"/>
</dbReference>
<dbReference type="Proteomes" id="UP001596060">
    <property type="component" value="Unassembled WGS sequence"/>
</dbReference>
<dbReference type="HAMAP" id="MF_00057">
    <property type="entry name" value="KdsB"/>
    <property type="match status" value="1"/>
</dbReference>
<dbReference type="Pfam" id="PF02348">
    <property type="entry name" value="CTP_transf_3"/>
    <property type="match status" value="1"/>
</dbReference>
<comment type="subcellular location">
    <subcellularLocation>
        <location evidence="4">Cytoplasm</location>
    </subcellularLocation>
</comment>
<keyword evidence="4" id="KW-0963">Cytoplasm</keyword>